<sequence>MLKTLALNILKNGFPDSIAKGVEAPELDPCSRCLEDYAKDLLQCPICAIEIEPLLINTAVPMETSPLMSNQNQETISSESMALCASNLKFPIFQLM</sequence>
<dbReference type="EMBL" id="WTPW01000695">
    <property type="protein sequence ID" value="KAF0488014.1"/>
    <property type="molecule type" value="Genomic_DNA"/>
</dbReference>
<name>A0A8H4EI42_GIGMA</name>
<protein>
    <submittedName>
        <fullName evidence="1">Uncharacterized protein</fullName>
    </submittedName>
</protein>
<evidence type="ECO:0000313" key="2">
    <source>
        <dbReference type="Proteomes" id="UP000439903"/>
    </source>
</evidence>
<evidence type="ECO:0000313" key="1">
    <source>
        <dbReference type="EMBL" id="KAF0488014.1"/>
    </source>
</evidence>
<dbReference type="OrthoDB" id="2410838at2759"/>
<proteinExistence type="predicted"/>
<keyword evidence="2" id="KW-1185">Reference proteome</keyword>
<reference evidence="1 2" key="1">
    <citation type="journal article" date="2019" name="Environ. Microbiol.">
        <title>At the nexus of three kingdoms: the genome of the mycorrhizal fungus Gigaspora margarita provides insights into plant, endobacterial and fungal interactions.</title>
        <authorList>
            <person name="Venice F."/>
            <person name="Ghignone S."/>
            <person name="Salvioli di Fossalunga A."/>
            <person name="Amselem J."/>
            <person name="Novero M."/>
            <person name="Xianan X."/>
            <person name="Sedzielewska Toro K."/>
            <person name="Morin E."/>
            <person name="Lipzen A."/>
            <person name="Grigoriev I.V."/>
            <person name="Henrissat B."/>
            <person name="Martin F.M."/>
            <person name="Bonfante P."/>
        </authorList>
    </citation>
    <scope>NUCLEOTIDE SEQUENCE [LARGE SCALE GENOMIC DNA]</scope>
    <source>
        <strain evidence="1 2">BEG34</strain>
    </source>
</reference>
<dbReference type="Proteomes" id="UP000439903">
    <property type="component" value="Unassembled WGS sequence"/>
</dbReference>
<organism evidence="1 2">
    <name type="scientific">Gigaspora margarita</name>
    <dbReference type="NCBI Taxonomy" id="4874"/>
    <lineage>
        <taxon>Eukaryota</taxon>
        <taxon>Fungi</taxon>
        <taxon>Fungi incertae sedis</taxon>
        <taxon>Mucoromycota</taxon>
        <taxon>Glomeromycotina</taxon>
        <taxon>Glomeromycetes</taxon>
        <taxon>Diversisporales</taxon>
        <taxon>Gigasporaceae</taxon>
        <taxon>Gigaspora</taxon>
    </lineage>
</organism>
<gene>
    <name evidence="1" type="ORF">F8M41_022439</name>
</gene>
<comment type="caution">
    <text evidence="1">The sequence shown here is derived from an EMBL/GenBank/DDBJ whole genome shotgun (WGS) entry which is preliminary data.</text>
</comment>
<dbReference type="AlphaFoldDB" id="A0A8H4EI42"/>
<accession>A0A8H4EI42</accession>